<accession>A0A0V0QU57</accession>
<evidence type="ECO:0000256" key="3">
    <source>
        <dbReference type="ARBA" id="ARBA00022630"/>
    </source>
</evidence>
<dbReference type="PANTHER" id="PTHR43876">
    <property type="entry name" value="UBIQUINONE BIOSYNTHESIS MONOOXYGENASE COQ6, MITOCHONDRIAL"/>
    <property type="match status" value="1"/>
</dbReference>
<reference evidence="8 9" key="1">
    <citation type="journal article" date="2015" name="Sci. Rep.">
        <title>Genome of the facultative scuticociliatosis pathogen Pseudocohnilembus persalinus provides insight into its virulence through horizontal gene transfer.</title>
        <authorList>
            <person name="Xiong J."/>
            <person name="Wang G."/>
            <person name="Cheng J."/>
            <person name="Tian M."/>
            <person name="Pan X."/>
            <person name="Warren A."/>
            <person name="Jiang C."/>
            <person name="Yuan D."/>
            <person name="Miao W."/>
        </authorList>
    </citation>
    <scope>NUCLEOTIDE SEQUENCE [LARGE SCALE GENOMIC DNA]</scope>
    <source>
        <strain evidence="8">36N120E</strain>
    </source>
</reference>
<name>A0A0V0QU57_PSEPJ</name>
<evidence type="ECO:0000256" key="6">
    <source>
        <dbReference type="ARBA" id="ARBA00023033"/>
    </source>
</evidence>
<evidence type="ECO:0000313" key="9">
    <source>
        <dbReference type="Proteomes" id="UP000054937"/>
    </source>
</evidence>
<dbReference type="PRINTS" id="PR00420">
    <property type="entry name" value="RNGMNOXGNASE"/>
</dbReference>
<keyword evidence="5" id="KW-0560">Oxidoreductase</keyword>
<gene>
    <name evidence="8" type="ORF">PPERSA_09879</name>
</gene>
<comment type="cofactor">
    <cofactor evidence="1">
        <name>FAD</name>
        <dbReference type="ChEBI" id="CHEBI:57692"/>
    </cofactor>
</comment>
<evidence type="ECO:0000256" key="4">
    <source>
        <dbReference type="ARBA" id="ARBA00022827"/>
    </source>
</evidence>
<evidence type="ECO:0000256" key="2">
    <source>
        <dbReference type="ARBA" id="ARBA00005349"/>
    </source>
</evidence>
<dbReference type="SUPFAM" id="SSF51905">
    <property type="entry name" value="FAD/NAD(P)-binding domain"/>
    <property type="match status" value="1"/>
</dbReference>
<dbReference type="InterPro" id="IPR036188">
    <property type="entry name" value="FAD/NAD-bd_sf"/>
</dbReference>
<keyword evidence="6" id="KW-0503">Monooxygenase</keyword>
<proteinExistence type="inferred from homology"/>
<dbReference type="OMA" id="VKQMQVW"/>
<comment type="similarity">
    <text evidence="2">Belongs to the UbiH/COQ6 family.</text>
</comment>
<dbReference type="GO" id="GO:0071949">
    <property type="term" value="F:FAD binding"/>
    <property type="evidence" value="ECO:0007669"/>
    <property type="project" value="InterPro"/>
</dbReference>
<evidence type="ECO:0000313" key="8">
    <source>
        <dbReference type="EMBL" id="KRX05739.1"/>
    </source>
</evidence>
<dbReference type="Proteomes" id="UP000054937">
    <property type="component" value="Unassembled WGS sequence"/>
</dbReference>
<keyword evidence="4" id="KW-0274">FAD</keyword>
<dbReference type="EMBL" id="LDAU01000105">
    <property type="protein sequence ID" value="KRX05739.1"/>
    <property type="molecule type" value="Genomic_DNA"/>
</dbReference>
<evidence type="ECO:0000256" key="1">
    <source>
        <dbReference type="ARBA" id="ARBA00001974"/>
    </source>
</evidence>
<evidence type="ECO:0000259" key="7">
    <source>
        <dbReference type="Pfam" id="PF01494"/>
    </source>
</evidence>
<dbReference type="InterPro" id="IPR051205">
    <property type="entry name" value="UbiH/COQ6_monooxygenase"/>
</dbReference>
<evidence type="ECO:0000256" key="5">
    <source>
        <dbReference type="ARBA" id="ARBA00023002"/>
    </source>
</evidence>
<dbReference type="Pfam" id="PF01494">
    <property type="entry name" value="FAD_binding_3"/>
    <property type="match status" value="1"/>
</dbReference>
<dbReference type="GO" id="GO:0006744">
    <property type="term" value="P:ubiquinone biosynthetic process"/>
    <property type="evidence" value="ECO:0007669"/>
    <property type="project" value="InterPro"/>
</dbReference>
<organism evidence="8 9">
    <name type="scientific">Pseudocohnilembus persalinus</name>
    <name type="common">Ciliate</name>
    <dbReference type="NCBI Taxonomy" id="266149"/>
    <lineage>
        <taxon>Eukaryota</taxon>
        <taxon>Sar</taxon>
        <taxon>Alveolata</taxon>
        <taxon>Ciliophora</taxon>
        <taxon>Intramacronucleata</taxon>
        <taxon>Oligohymenophorea</taxon>
        <taxon>Scuticociliatia</taxon>
        <taxon>Philasterida</taxon>
        <taxon>Pseudocohnilembidae</taxon>
        <taxon>Pseudocohnilembus</taxon>
    </lineage>
</organism>
<feature type="domain" description="FAD-binding" evidence="7">
    <location>
        <begin position="28"/>
        <end position="395"/>
    </location>
</feature>
<dbReference type="NCBIfam" id="TIGR01988">
    <property type="entry name" value="Ubi-OHases"/>
    <property type="match status" value="1"/>
</dbReference>
<dbReference type="InterPro" id="IPR010971">
    <property type="entry name" value="UbiH/COQ6"/>
</dbReference>
<dbReference type="InParanoid" id="A0A0V0QU57"/>
<dbReference type="Gene3D" id="3.50.50.60">
    <property type="entry name" value="FAD/NAD(P)-binding domain"/>
    <property type="match status" value="2"/>
</dbReference>
<sequence>MQVKQTFNKIKNISRIQKFCFSNQLDHYDVIISGAGPVGTALAGALQCEQFFQNKSENGNNKVLLIDLKEPLPLENVLAKKTPDHRVVSLSQSSINLLDSIGAWQHIDMDRVGIVNKMQVWENQGQGYLQFEDSDFINPLNYIVENNQIVGAMMKEIKQNECVDFMFGNSIANFKRNPELGNKIEVEFNNGKKITTDLIVGSEGRGSNVKKISKLETYGWSYNQMGIVCSIRINRLEENNQAYQRYLGSGPLAILPLWKDFCSIVWTCSKEDYDYLINLDEIQFLNELNQALNSSSKMKTPTLDLDKELFNYPPMITEICNKRLAFPIMQLQAQNYIADGVALAGDAAHSISPQAGQGLNNGFNDVIGLANNIIQNVRSGVNIGQEISLKQYETDAKSWNYYTAMQMEVLNGLYLNKQQQFSWVRNLGANLINNISPLKNTFIKSAETNPFAQTKYLWEQPL</sequence>
<dbReference type="PANTHER" id="PTHR43876:SF7">
    <property type="entry name" value="UBIQUINONE BIOSYNTHESIS MONOOXYGENASE COQ6, MITOCHONDRIAL"/>
    <property type="match status" value="1"/>
</dbReference>
<dbReference type="GO" id="GO:0004497">
    <property type="term" value="F:monooxygenase activity"/>
    <property type="evidence" value="ECO:0007669"/>
    <property type="project" value="UniProtKB-KW"/>
</dbReference>
<keyword evidence="3" id="KW-0285">Flavoprotein</keyword>
<dbReference type="OrthoDB" id="683240at2759"/>
<dbReference type="InterPro" id="IPR002938">
    <property type="entry name" value="FAD-bd"/>
</dbReference>
<keyword evidence="9" id="KW-1185">Reference proteome</keyword>
<comment type="caution">
    <text evidence="8">The sequence shown here is derived from an EMBL/GenBank/DDBJ whole genome shotgun (WGS) entry which is preliminary data.</text>
</comment>
<protein>
    <recommendedName>
        <fullName evidence="7">FAD-binding domain-containing protein</fullName>
    </recommendedName>
</protein>
<dbReference type="AlphaFoldDB" id="A0A0V0QU57"/>
<dbReference type="GO" id="GO:0016705">
    <property type="term" value="F:oxidoreductase activity, acting on paired donors, with incorporation or reduction of molecular oxygen"/>
    <property type="evidence" value="ECO:0007669"/>
    <property type="project" value="InterPro"/>
</dbReference>
<dbReference type="GO" id="GO:0005739">
    <property type="term" value="C:mitochondrion"/>
    <property type="evidence" value="ECO:0007669"/>
    <property type="project" value="TreeGrafter"/>
</dbReference>